<dbReference type="AlphaFoldDB" id="A0AAD5Y6B7"/>
<evidence type="ECO:0000313" key="2">
    <source>
        <dbReference type="Proteomes" id="UP001210925"/>
    </source>
</evidence>
<name>A0AAD5Y6B7_9FUNG</name>
<gene>
    <name evidence="1" type="ORF">HK103_007483</name>
</gene>
<sequence>MKKMNSFKGIKRPYEPIDEPIIVQYNNKSNFDFTKRNTHSTRVYLDLKKIKNKKNLILIANDYYDPENDCLVFDGKEKQVLLIIKELFKYQNEEFSEKIDLTKMKQKKALEFPKEWNQ</sequence>
<accession>A0AAD5Y6B7</accession>
<dbReference type="EMBL" id="JADGKB010000091">
    <property type="protein sequence ID" value="KAJ3254162.1"/>
    <property type="molecule type" value="Genomic_DNA"/>
</dbReference>
<dbReference type="Proteomes" id="UP001210925">
    <property type="component" value="Unassembled WGS sequence"/>
</dbReference>
<evidence type="ECO:0000313" key="1">
    <source>
        <dbReference type="EMBL" id="KAJ3254162.1"/>
    </source>
</evidence>
<comment type="caution">
    <text evidence="1">The sequence shown here is derived from an EMBL/GenBank/DDBJ whole genome shotgun (WGS) entry which is preliminary data.</text>
</comment>
<proteinExistence type="predicted"/>
<organism evidence="1 2">
    <name type="scientific">Boothiomyces macroporosus</name>
    <dbReference type="NCBI Taxonomy" id="261099"/>
    <lineage>
        <taxon>Eukaryota</taxon>
        <taxon>Fungi</taxon>
        <taxon>Fungi incertae sedis</taxon>
        <taxon>Chytridiomycota</taxon>
        <taxon>Chytridiomycota incertae sedis</taxon>
        <taxon>Chytridiomycetes</taxon>
        <taxon>Rhizophydiales</taxon>
        <taxon>Terramycetaceae</taxon>
        <taxon>Boothiomyces</taxon>
    </lineage>
</organism>
<protein>
    <submittedName>
        <fullName evidence="1">Uncharacterized protein</fullName>
    </submittedName>
</protein>
<keyword evidence="2" id="KW-1185">Reference proteome</keyword>
<reference evidence="1" key="1">
    <citation type="submission" date="2020-05" db="EMBL/GenBank/DDBJ databases">
        <title>Phylogenomic resolution of chytrid fungi.</title>
        <authorList>
            <person name="Stajich J.E."/>
            <person name="Amses K."/>
            <person name="Simmons R."/>
            <person name="Seto K."/>
            <person name="Myers J."/>
            <person name="Bonds A."/>
            <person name="Quandt C.A."/>
            <person name="Barry K."/>
            <person name="Liu P."/>
            <person name="Grigoriev I."/>
            <person name="Longcore J.E."/>
            <person name="James T.Y."/>
        </authorList>
    </citation>
    <scope>NUCLEOTIDE SEQUENCE</scope>
    <source>
        <strain evidence="1">PLAUS21</strain>
    </source>
</reference>